<dbReference type="InterPro" id="IPR032675">
    <property type="entry name" value="LRR_dom_sf"/>
</dbReference>
<dbReference type="Gene3D" id="1.10.8.430">
    <property type="entry name" value="Helical domain of apoptotic protease-activating factors"/>
    <property type="match status" value="1"/>
</dbReference>
<protein>
    <recommendedName>
        <fullName evidence="14">NB-ARC domain-containing protein</fullName>
    </recommendedName>
</protein>
<evidence type="ECO:0000259" key="11">
    <source>
        <dbReference type="Pfam" id="PF23598"/>
    </source>
</evidence>
<accession>A0ABR2NB72</accession>
<dbReference type="Gene3D" id="3.80.10.10">
    <property type="entry name" value="Ribonuclease Inhibitor"/>
    <property type="match status" value="2"/>
</dbReference>
<name>A0ABR2NB72_9ROSI</name>
<dbReference type="Pfam" id="PF23247">
    <property type="entry name" value="LRR_RPS2"/>
    <property type="match status" value="1"/>
</dbReference>
<dbReference type="PRINTS" id="PR00364">
    <property type="entry name" value="DISEASERSIST"/>
</dbReference>
<evidence type="ECO:0000313" key="12">
    <source>
        <dbReference type="EMBL" id="KAK8973372.1"/>
    </source>
</evidence>
<feature type="domain" description="Disease resistance protein At4g27190-like leucine-rich repeats" evidence="9">
    <location>
        <begin position="910"/>
        <end position="1000"/>
    </location>
</feature>
<reference evidence="12 13" key="1">
    <citation type="journal article" date="2024" name="G3 (Bethesda)">
        <title>Genome assembly of Hibiscus sabdariffa L. provides insights into metabolisms of medicinal natural products.</title>
        <authorList>
            <person name="Kim T."/>
        </authorList>
    </citation>
    <scope>NUCLEOTIDE SEQUENCE [LARGE SCALE GENOMIC DNA]</scope>
    <source>
        <strain evidence="12">TK-2024</strain>
        <tissue evidence="12">Old leaves</tissue>
    </source>
</reference>
<evidence type="ECO:0000256" key="7">
    <source>
        <dbReference type="SAM" id="MobiDB-lite"/>
    </source>
</evidence>
<comment type="similarity">
    <text evidence="1">Belongs to the disease resistance NB-LRR family.</text>
</comment>
<dbReference type="PANTHER" id="PTHR33463">
    <property type="entry name" value="NB-ARC DOMAIN-CONTAINING PROTEIN-RELATED"/>
    <property type="match status" value="1"/>
</dbReference>
<comment type="caution">
    <text evidence="12">The sequence shown here is derived from an EMBL/GenBank/DDBJ whole genome shotgun (WGS) entry which is preliminary data.</text>
</comment>
<organism evidence="12 13">
    <name type="scientific">Hibiscus sabdariffa</name>
    <name type="common">roselle</name>
    <dbReference type="NCBI Taxonomy" id="183260"/>
    <lineage>
        <taxon>Eukaryota</taxon>
        <taxon>Viridiplantae</taxon>
        <taxon>Streptophyta</taxon>
        <taxon>Embryophyta</taxon>
        <taxon>Tracheophyta</taxon>
        <taxon>Spermatophyta</taxon>
        <taxon>Magnoliopsida</taxon>
        <taxon>eudicotyledons</taxon>
        <taxon>Gunneridae</taxon>
        <taxon>Pentapetalae</taxon>
        <taxon>rosids</taxon>
        <taxon>malvids</taxon>
        <taxon>Malvales</taxon>
        <taxon>Malvaceae</taxon>
        <taxon>Malvoideae</taxon>
        <taxon>Hibiscus</taxon>
    </lineage>
</organism>
<dbReference type="InterPro" id="IPR057135">
    <property type="entry name" value="At4g27190-like_LRR"/>
</dbReference>
<dbReference type="InterPro" id="IPR027417">
    <property type="entry name" value="P-loop_NTPase"/>
</dbReference>
<dbReference type="InterPro" id="IPR002182">
    <property type="entry name" value="NB-ARC"/>
</dbReference>
<dbReference type="Pfam" id="PF23559">
    <property type="entry name" value="WHD_DRP"/>
    <property type="match status" value="1"/>
</dbReference>
<dbReference type="Proteomes" id="UP001396334">
    <property type="component" value="Unassembled WGS sequence"/>
</dbReference>
<keyword evidence="3" id="KW-0677">Repeat</keyword>
<keyword evidence="6" id="KW-0067">ATP-binding</keyword>
<evidence type="ECO:0000256" key="1">
    <source>
        <dbReference type="ARBA" id="ARBA00008894"/>
    </source>
</evidence>
<dbReference type="Gene3D" id="3.40.50.300">
    <property type="entry name" value="P-loop containing nucleotide triphosphate hydrolases"/>
    <property type="match status" value="1"/>
</dbReference>
<feature type="domain" description="Disease resistance R13L4/SHOC-2-like LRR" evidence="11">
    <location>
        <begin position="707"/>
        <end position="825"/>
    </location>
</feature>
<keyword evidence="2" id="KW-0433">Leucine-rich repeat</keyword>
<dbReference type="InterPro" id="IPR058922">
    <property type="entry name" value="WHD_DRP"/>
</dbReference>
<evidence type="ECO:0000256" key="4">
    <source>
        <dbReference type="ARBA" id="ARBA00022741"/>
    </source>
</evidence>
<evidence type="ECO:0000256" key="2">
    <source>
        <dbReference type="ARBA" id="ARBA00022614"/>
    </source>
</evidence>
<evidence type="ECO:0000256" key="6">
    <source>
        <dbReference type="ARBA" id="ARBA00022840"/>
    </source>
</evidence>
<evidence type="ECO:0000259" key="10">
    <source>
        <dbReference type="Pfam" id="PF23559"/>
    </source>
</evidence>
<keyword evidence="5" id="KW-0611">Plant defense</keyword>
<dbReference type="SMART" id="SM00369">
    <property type="entry name" value="LRR_TYP"/>
    <property type="match status" value="2"/>
</dbReference>
<dbReference type="InterPro" id="IPR003591">
    <property type="entry name" value="Leu-rich_rpt_typical-subtyp"/>
</dbReference>
<proteinExistence type="inferred from homology"/>
<evidence type="ECO:0000256" key="5">
    <source>
        <dbReference type="ARBA" id="ARBA00022821"/>
    </source>
</evidence>
<feature type="domain" description="NB-ARC" evidence="8">
    <location>
        <begin position="287"/>
        <end position="449"/>
    </location>
</feature>
<dbReference type="EMBL" id="JBBPBN010000187">
    <property type="protein sequence ID" value="KAK8973372.1"/>
    <property type="molecule type" value="Genomic_DNA"/>
</dbReference>
<feature type="region of interest" description="Disordered" evidence="7">
    <location>
        <begin position="1176"/>
        <end position="1198"/>
    </location>
</feature>
<evidence type="ECO:0000256" key="3">
    <source>
        <dbReference type="ARBA" id="ARBA00022737"/>
    </source>
</evidence>
<dbReference type="PANTHER" id="PTHR33463:SF186">
    <property type="entry name" value="NB-ARC DOMAIN-CONTAINING PROTEIN"/>
    <property type="match status" value="1"/>
</dbReference>
<sequence length="1198" mass="136511">MDYEMQTAESGNLKPEGFRSFNIRNRNSELELCVPMYSTIVNHKTAEFYLSNLCRALVSCRIHLGQHLASLRRSAPTYYHGMAIGAGFILLGEFGKSPEIVMKMSRRNKTSSSSLSRMETVAMQAVGQAAGSLVAPAVEGGKGIFNCLQRKYAYVKNIRDNIDKLEKEKLYLCNDDADVRTELERNKLTKEKTNRCETWLNEVENVKQDIEKLKVDYNNTSSYFCGLCPFPSLLKLGKNIVKKTAEVVELRSQIRQITIMHEKPPAPLVPVIEKHARKKSDVPSFDSRVETLVEWLEDENLKRICIWGPPGVGKTTIMEILHDRVGKSGKFDIIFWVTVSADGRIRDIQDVIWKRLDMRVDGNYSADERANMISEELKDKRYVLFLDLDNVFSEIDLRGVGTHDEHEHGKVVFSCRYKNNNVCGDTDEEMNVQRLSDEDAENFFWKIVGSHLKSNPDIKPVAKLIVNECGGMPHMIKLIGNRLAKKDDPAIWRDMLSQLRSPTMEPQEQLEEVYKAFKLVYEKLSEEMKPCLLYWAVFPAGYEIFRDHIIDCWRAEQFLPSQRNLSSTRDRGHTILDEFVRKSLLEKGKKWGYFKMYEYFQRVALRIANLEENFNFFVAEDENIIDKDWERARRMSLIQVRLSTLPKRPQCCGILTLLLQESSLAEFPREFFGYMCGLQVLNLHETRITALPSSICSLINLKGLLIINCSQLVQLPSQIGDLEHLEILDIHNTSLYSLPEEIGQLSNLKCLRVSFAEDAGNQNHVEELKPMIPSNVIARLSKLEELSIAVSHCSSRYQNAAEIAREISNLEKLTSLCFFFPEMEFFEAFIQNSKSWTSNSFRSFKIVVGCQRNSSASEFRVFECSAEKHLRFSAGDEFPDAISQILKQAKVFELIGHQTATSLSAFCADNLQGVEACIVEECNEMENIIDSTGVEFERLKSLQICNLPKLKGIWQRPIESKSLCSLTTLSLKGCNNIEALFSPGMIIRLSQLENLQVEDCCVLKEIIEDGRADESRTFPKLKNLQLSDLPELCSISHASLQWPSLETDYPILFAEACGSHGFFFLSFDSAGYNVAHSRVQDAIFEETMRPCMALQALSPMAENSNPFKFISYTLPCIHASHRLFRQALHQAIRDHCGEQTKDGAENGGEVEIVSRGGRIDGDREQWLFRLAEIEPPSSSRDFGREKQTKNRPIKASTV</sequence>
<evidence type="ECO:0000313" key="13">
    <source>
        <dbReference type="Proteomes" id="UP001396334"/>
    </source>
</evidence>
<evidence type="ECO:0000259" key="9">
    <source>
        <dbReference type="Pfam" id="PF23247"/>
    </source>
</evidence>
<dbReference type="InterPro" id="IPR055414">
    <property type="entry name" value="LRR_R13L4/SHOC2-like"/>
</dbReference>
<dbReference type="Pfam" id="PF00931">
    <property type="entry name" value="NB-ARC"/>
    <property type="match status" value="1"/>
</dbReference>
<dbReference type="SUPFAM" id="SSF52540">
    <property type="entry name" value="P-loop containing nucleoside triphosphate hydrolases"/>
    <property type="match status" value="1"/>
</dbReference>
<dbReference type="SUPFAM" id="SSF52058">
    <property type="entry name" value="L domain-like"/>
    <property type="match status" value="1"/>
</dbReference>
<dbReference type="CDD" id="cd00009">
    <property type="entry name" value="AAA"/>
    <property type="match status" value="1"/>
</dbReference>
<keyword evidence="4" id="KW-0547">Nucleotide-binding</keyword>
<feature type="domain" description="Disease resistance protein winged helix" evidence="10">
    <location>
        <begin position="537"/>
        <end position="597"/>
    </location>
</feature>
<dbReference type="InterPro" id="IPR042197">
    <property type="entry name" value="Apaf_helical"/>
</dbReference>
<gene>
    <name evidence="12" type="ORF">V6N11_069242</name>
</gene>
<evidence type="ECO:0000259" key="8">
    <source>
        <dbReference type="Pfam" id="PF00931"/>
    </source>
</evidence>
<dbReference type="Pfam" id="PF23598">
    <property type="entry name" value="LRR_14"/>
    <property type="match status" value="1"/>
</dbReference>
<dbReference type="InterPro" id="IPR050905">
    <property type="entry name" value="Plant_NBS-LRR"/>
</dbReference>
<evidence type="ECO:0008006" key="14">
    <source>
        <dbReference type="Google" id="ProtNLM"/>
    </source>
</evidence>
<keyword evidence="13" id="KW-1185">Reference proteome</keyword>